<protein>
    <submittedName>
        <fullName evidence="2">DUF2273 domain-containing protein</fullName>
    </submittedName>
</protein>
<comment type="caution">
    <text evidence="2">The sequence shown here is derived from an EMBL/GenBank/DDBJ whole genome shotgun (WGS) entry which is preliminary data.</text>
</comment>
<dbReference type="RefSeq" id="WP_379232678.1">
    <property type="nucleotide sequence ID" value="NZ_JBHSTE010000002.1"/>
</dbReference>
<keyword evidence="1" id="KW-1133">Transmembrane helix</keyword>
<reference evidence="3" key="1">
    <citation type="journal article" date="2019" name="Int. J. Syst. Evol. Microbiol.">
        <title>The Global Catalogue of Microorganisms (GCM) 10K type strain sequencing project: providing services to taxonomists for standard genome sequencing and annotation.</title>
        <authorList>
            <consortium name="The Broad Institute Genomics Platform"/>
            <consortium name="The Broad Institute Genome Sequencing Center for Infectious Disease"/>
            <person name="Wu L."/>
            <person name="Ma J."/>
        </authorList>
    </citation>
    <scope>NUCLEOTIDE SEQUENCE [LARGE SCALE GENOMIC DNA]</scope>
    <source>
        <strain evidence="3">PCU 280</strain>
    </source>
</reference>
<keyword evidence="3" id="KW-1185">Reference proteome</keyword>
<dbReference type="Pfam" id="PF10031">
    <property type="entry name" value="DUF2273"/>
    <property type="match status" value="1"/>
</dbReference>
<dbReference type="EMBL" id="JBHSTE010000002">
    <property type="protein sequence ID" value="MFC6332378.1"/>
    <property type="molecule type" value="Genomic_DNA"/>
</dbReference>
<proteinExistence type="predicted"/>
<gene>
    <name evidence="2" type="ORF">ACFP56_07050</name>
</gene>
<evidence type="ECO:0000313" key="3">
    <source>
        <dbReference type="Proteomes" id="UP001596233"/>
    </source>
</evidence>
<evidence type="ECO:0000313" key="2">
    <source>
        <dbReference type="EMBL" id="MFC6332378.1"/>
    </source>
</evidence>
<dbReference type="Proteomes" id="UP001596233">
    <property type="component" value="Unassembled WGS sequence"/>
</dbReference>
<sequence length="76" mass="9181">MWKELWNQYWKRIIGAGAGLFFGIIYLAFGFWDMLFLGLLIGAGYWYGKQKEFTSGSVFHWERMWQSIAKLFRPYR</sequence>
<keyword evidence="1" id="KW-0472">Membrane</keyword>
<accession>A0ABW1V426</accession>
<dbReference type="InterPro" id="IPR018730">
    <property type="entry name" value="DUF2273"/>
</dbReference>
<organism evidence="2 3">
    <name type="scientific">Paenibacillus septentrionalis</name>
    <dbReference type="NCBI Taxonomy" id="429342"/>
    <lineage>
        <taxon>Bacteria</taxon>
        <taxon>Bacillati</taxon>
        <taxon>Bacillota</taxon>
        <taxon>Bacilli</taxon>
        <taxon>Bacillales</taxon>
        <taxon>Paenibacillaceae</taxon>
        <taxon>Paenibacillus</taxon>
    </lineage>
</organism>
<name>A0ABW1V426_9BACL</name>
<keyword evidence="1" id="KW-0812">Transmembrane</keyword>
<feature type="transmembrane region" description="Helical" evidence="1">
    <location>
        <begin position="20"/>
        <end position="47"/>
    </location>
</feature>
<evidence type="ECO:0000256" key="1">
    <source>
        <dbReference type="SAM" id="Phobius"/>
    </source>
</evidence>